<accession>A0A0U9HWT9</accession>
<dbReference type="OrthoDB" id="9760804at2"/>
<organism evidence="2 3">
    <name type="scientific">Thermodesulfovibrio aggregans</name>
    <dbReference type="NCBI Taxonomy" id="86166"/>
    <lineage>
        <taxon>Bacteria</taxon>
        <taxon>Pseudomonadati</taxon>
        <taxon>Nitrospirota</taxon>
        <taxon>Thermodesulfovibrionia</taxon>
        <taxon>Thermodesulfovibrionales</taxon>
        <taxon>Thermodesulfovibrionaceae</taxon>
        <taxon>Thermodesulfovibrio</taxon>
    </lineage>
</organism>
<name>A0A0U9HWT9_9BACT</name>
<comment type="similarity">
    <text evidence="1">Belongs to the glycogen phosphorylase family.</text>
</comment>
<dbReference type="InterPro" id="IPR011834">
    <property type="entry name" value="Agluc_phsphrylas"/>
</dbReference>
<dbReference type="Proteomes" id="UP000054976">
    <property type="component" value="Unassembled WGS sequence"/>
</dbReference>
<dbReference type="Gene3D" id="3.40.50.2000">
    <property type="entry name" value="Glycogen Phosphorylase B"/>
    <property type="match status" value="3"/>
</dbReference>
<dbReference type="GO" id="GO:0008184">
    <property type="term" value="F:glycogen phosphorylase activity"/>
    <property type="evidence" value="ECO:0007669"/>
    <property type="project" value="InterPro"/>
</dbReference>
<dbReference type="RefSeq" id="WP_059176349.1">
    <property type="nucleotide sequence ID" value="NZ_BCNO01000001.1"/>
</dbReference>
<dbReference type="InterPro" id="IPR000811">
    <property type="entry name" value="Glyco_trans_35"/>
</dbReference>
<evidence type="ECO:0000313" key="3">
    <source>
        <dbReference type="Proteomes" id="UP000054976"/>
    </source>
</evidence>
<dbReference type="PANTHER" id="PTHR42655">
    <property type="entry name" value="GLYCOGEN PHOSPHORYLASE"/>
    <property type="match status" value="1"/>
</dbReference>
<evidence type="ECO:0000313" key="2">
    <source>
        <dbReference type="EMBL" id="GAQ94943.1"/>
    </source>
</evidence>
<dbReference type="AlphaFoldDB" id="A0A0U9HWT9"/>
<reference evidence="3" key="1">
    <citation type="submission" date="2016-01" db="EMBL/GenBank/DDBJ databases">
        <title>Draft genome sequence of Thermodesulfovibrio aggregans strain TGE-P1.</title>
        <authorList>
            <person name="Sekiguchi Y."/>
            <person name="Ohashi A."/>
            <person name="Matsuura N."/>
            <person name="Tourlousse M.D."/>
        </authorList>
    </citation>
    <scope>NUCLEOTIDE SEQUENCE [LARGE SCALE GENOMIC DNA]</scope>
    <source>
        <strain evidence="3">TGE-P1</strain>
    </source>
</reference>
<sequence length="564" mass="65036">MVIDEFIKEPRIAYFSMEIGIIPEMHTYSGGLGILAGDTLKSAADLRIPMVGVTLIHKMGYFRQELDPFGRQIEHPDPWDIEKYLTRLDVMVTVTIENKPVYVTAWLYVIESGTGGRVPVLFLDTDIPENEPNYRTLTHYLYGGDLEYRLKQEIVLGIGGVRILNELGFEIKKYHMNEGHSSFLTLELLQRFKRPIEEVWSDELVWDIEKVKELCVFTTHTPVAAGHDRFPYEVVEKIMGEVVPLWLLKKLAGDGMLNMTLLGFNLSEYINGVSKKHEEVSEKMFPGYEIHAITNGVHSYTWVSEPFKQLYNKHLPGWANEPEIFVRAWKIPEEELWDAHMQAKKHLIDYVNRLTSANLNYDTFTIGFARRATPYKRADLLMSDPERLAMIGEGRIQIIYAGKAHPKDEGGKKLIQKIFEVKERLKDRVKVVYLPNYDMAMAMKLVAGVDIWLNNPQKPHEASGTSGMKAAHNGVPNLSVLDGWWIEGWIEGYTGWAIGTLEESSDSKRDAEDLYYKLSSEILPLFYENRHIWVKIMKNAIALNAYYFNTHRMVRFYVTEAYIR</sequence>
<dbReference type="STRING" id="86166.TAGGR_11140"/>
<keyword evidence="3" id="KW-1185">Reference proteome</keyword>
<dbReference type="EMBL" id="BCNO01000001">
    <property type="protein sequence ID" value="GAQ94943.1"/>
    <property type="molecule type" value="Genomic_DNA"/>
</dbReference>
<dbReference type="SUPFAM" id="SSF53756">
    <property type="entry name" value="UDP-Glycosyltransferase/glycogen phosphorylase"/>
    <property type="match status" value="1"/>
</dbReference>
<dbReference type="GO" id="GO:0030170">
    <property type="term" value="F:pyridoxal phosphate binding"/>
    <property type="evidence" value="ECO:0007669"/>
    <property type="project" value="InterPro"/>
</dbReference>
<gene>
    <name evidence="2" type="ORF">TAGGR_11140</name>
</gene>
<dbReference type="GO" id="GO:0005975">
    <property type="term" value="P:carbohydrate metabolic process"/>
    <property type="evidence" value="ECO:0007669"/>
    <property type="project" value="InterPro"/>
</dbReference>
<evidence type="ECO:0000256" key="1">
    <source>
        <dbReference type="ARBA" id="ARBA00006047"/>
    </source>
</evidence>
<comment type="caution">
    <text evidence="2">The sequence shown here is derived from an EMBL/GenBank/DDBJ whole genome shotgun (WGS) entry which is preliminary data.</text>
</comment>
<dbReference type="NCBIfam" id="TIGR02094">
    <property type="entry name" value="more_P_ylases"/>
    <property type="match status" value="1"/>
</dbReference>
<dbReference type="InterPro" id="IPR052182">
    <property type="entry name" value="Glycogen/Maltodextrin_Phosph"/>
</dbReference>
<protein>
    <submittedName>
        <fullName evidence="2">Starch phosphorylase</fullName>
    </submittedName>
</protein>
<dbReference type="PANTHER" id="PTHR42655:SF1">
    <property type="entry name" value="GLYCOGEN PHOSPHORYLASE"/>
    <property type="match status" value="1"/>
</dbReference>
<dbReference type="Pfam" id="PF00343">
    <property type="entry name" value="Phosphorylase"/>
    <property type="match status" value="2"/>
</dbReference>
<proteinExistence type="inferred from homology"/>